<dbReference type="GO" id="GO:0016020">
    <property type="term" value="C:membrane"/>
    <property type="evidence" value="ECO:0007669"/>
    <property type="project" value="UniProtKB-SubCell"/>
</dbReference>
<feature type="region of interest" description="Disordered" evidence="10">
    <location>
        <begin position="317"/>
        <end position="371"/>
    </location>
</feature>
<evidence type="ECO:0000313" key="12">
    <source>
        <dbReference type="Proteomes" id="UP001597034"/>
    </source>
</evidence>
<keyword evidence="12" id="KW-1185">Reference proteome</keyword>
<evidence type="ECO:0000256" key="8">
    <source>
        <dbReference type="ARBA" id="ARBA00023136"/>
    </source>
</evidence>
<feature type="transmembrane region" description="Helical" evidence="9">
    <location>
        <begin position="131"/>
        <end position="153"/>
    </location>
</feature>
<dbReference type="PANTHER" id="PTHR11101:SF80">
    <property type="entry name" value="PHOSPHATE TRANSPORTER"/>
    <property type="match status" value="1"/>
</dbReference>
<accession>A0ABD6DKU1</accession>
<proteinExistence type="inferred from homology"/>
<feature type="transmembrane region" description="Helical" evidence="9">
    <location>
        <begin position="259"/>
        <end position="278"/>
    </location>
</feature>
<evidence type="ECO:0000256" key="10">
    <source>
        <dbReference type="SAM" id="MobiDB-lite"/>
    </source>
</evidence>
<keyword evidence="8 9" id="KW-0472">Membrane</keyword>
<dbReference type="Pfam" id="PF01384">
    <property type="entry name" value="PHO4"/>
    <property type="match status" value="1"/>
</dbReference>
<feature type="transmembrane region" description="Helical" evidence="9">
    <location>
        <begin position="44"/>
        <end position="63"/>
    </location>
</feature>
<feature type="compositionally biased region" description="Basic and acidic residues" evidence="10">
    <location>
        <begin position="347"/>
        <end position="357"/>
    </location>
</feature>
<feature type="transmembrane region" description="Helical" evidence="9">
    <location>
        <begin position="75"/>
        <end position="98"/>
    </location>
</feature>
<evidence type="ECO:0000256" key="3">
    <source>
        <dbReference type="ARBA" id="ARBA00009916"/>
    </source>
</evidence>
<evidence type="ECO:0000256" key="1">
    <source>
        <dbReference type="ARBA" id="ARBA00001981"/>
    </source>
</evidence>
<name>A0ABD6DKU1_9EURY</name>
<comment type="function">
    <text evidence="1">Potential transporter for phosphate.</text>
</comment>
<evidence type="ECO:0000256" key="2">
    <source>
        <dbReference type="ARBA" id="ARBA00004141"/>
    </source>
</evidence>
<keyword evidence="6 9" id="KW-0812">Transmembrane</keyword>
<comment type="similarity">
    <text evidence="3 9">Belongs to the inorganic phosphate transporter (PiT) (TC 2.A.20) family.</text>
</comment>
<gene>
    <name evidence="11" type="ORF">ACFSBL_13255</name>
</gene>
<feature type="transmembrane region" description="Helical" evidence="9">
    <location>
        <begin position="284"/>
        <end position="303"/>
    </location>
</feature>
<evidence type="ECO:0000313" key="11">
    <source>
        <dbReference type="EMBL" id="MFD1646652.1"/>
    </source>
</evidence>
<dbReference type="PANTHER" id="PTHR11101">
    <property type="entry name" value="PHOSPHATE TRANSPORTER"/>
    <property type="match status" value="1"/>
</dbReference>
<keyword evidence="4 9" id="KW-0813">Transport</keyword>
<reference evidence="11 12" key="1">
    <citation type="journal article" date="2019" name="Int. J. Syst. Evol. Microbiol.">
        <title>The Global Catalogue of Microorganisms (GCM) 10K type strain sequencing project: providing services to taxonomists for standard genome sequencing and annotation.</title>
        <authorList>
            <consortium name="The Broad Institute Genomics Platform"/>
            <consortium name="The Broad Institute Genome Sequencing Center for Infectious Disease"/>
            <person name="Wu L."/>
            <person name="Ma J."/>
        </authorList>
    </citation>
    <scope>NUCLEOTIDE SEQUENCE [LARGE SCALE GENOMIC DNA]</scope>
    <source>
        <strain evidence="11 12">CGMCC 1.10390</strain>
    </source>
</reference>
<protein>
    <recommendedName>
        <fullName evidence="9">Phosphate transporter</fullName>
    </recommendedName>
</protein>
<comment type="subcellular location">
    <subcellularLocation>
        <location evidence="2 9">Membrane</location>
        <topology evidence="2 9">Multi-pass membrane protein</topology>
    </subcellularLocation>
</comment>
<dbReference type="GO" id="GO:0006817">
    <property type="term" value="P:phosphate ion transport"/>
    <property type="evidence" value="ECO:0007669"/>
    <property type="project" value="UniProtKB-KW"/>
</dbReference>
<feature type="transmembrane region" description="Helical" evidence="9">
    <location>
        <begin position="192"/>
        <end position="214"/>
    </location>
</feature>
<keyword evidence="7 9" id="KW-1133">Transmembrane helix</keyword>
<dbReference type="EMBL" id="JBHUDO010000003">
    <property type="protein sequence ID" value="MFD1646652.1"/>
    <property type="molecule type" value="Genomic_DNA"/>
</dbReference>
<organism evidence="11 12">
    <name type="scientific">Haloarchaeobius litoreus</name>
    <dbReference type="NCBI Taxonomy" id="755306"/>
    <lineage>
        <taxon>Archaea</taxon>
        <taxon>Methanobacteriati</taxon>
        <taxon>Methanobacteriota</taxon>
        <taxon>Stenosarchaea group</taxon>
        <taxon>Halobacteria</taxon>
        <taxon>Halobacteriales</taxon>
        <taxon>Halorubellaceae</taxon>
        <taxon>Haloarchaeobius</taxon>
    </lineage>
</organism>
<evidence type="ECO:0000256" key="5">
    <source>
        <dbReference type="ARBA" id="ARBA00022592"/>
    </source>
</evidence>
<evidence type="ECO:0000256" key="9">
    <source>
        <dbReference type="RuleBase" id="RU363058"/>
    </source>
</evidence>
<comment type="caution">
    <text evidence="11">The sequence shown here is derived from an EMBL/GenBank/DDBJ whole genome shotgun (WGS) entry which is preliminary data.</text>
</comment>
<evidence type="ECO:0000256" key="7">
    <source>
        <dbReference type="ARBA" id="ARBA00022989"/>
    </source>
</evidence>
<dbReference type="AlphaFoldDB" id="A0ABD6DKU1"/>
<dbReference type="Proteomes" id="UP001597034">
    <property type="component" value="Unassembled WGS sequence"/>
</dbReference>
<sequence>MVEALLVVGLVVAAFVGFNIGGSSTGVAFGPAVGSDVVSKAGAAALMTVFALLGGLTVGRNVVDTMGGRIVPSSAFTLEASIAVLFFIGFALFLSNLVGVPASTSMTGVGAIAGLGLAQGNLDVDVMLTIVSYWVVAPVAAFWVSAVVGRYLYPALVERFAVGQTEGSLLVLDRSGAVPRPVFGPGTTRREFVGTALVVVIGCYMAFSAGASNVANAIAPLVGSGYVAMTPGILLAGAAIGVGAFTIARRTLDTMGNDLTQLPLLAALVVEVVSASIITALSAIGIPASFVVVATMSIVGLGWGRATRTVRLADTVEGQRPKRPQRPNVGALAADAEDESVPTVADPRPEGVEEGKTAEVPPMGDEDPEDLPATSDLFEPRETARVIAMQNIVPVLATVAAFLLFRFVPSL</sequence>
<dbReference type="InterPro" id="IPR001204">
    <property type="entry name" value="Phos_transporter"/>
</dbReference>
<dbReference type="RefSeq" id="WP_256401266.1">
    <property type="nucleotide sequence ID" value="NZ_JANHJR010000003.1"/>
</dbReference>
<feature type="transmembrane region" description="Helical" evidence="9">
    <location>
        <begin position="226"/>
        <end position="247"/>
    </location>
</feature>
<evidence type="ECO:0000256" key="6">
    <source>
        <dbReference type="ARBA" id="ARBA00022692"/>
    </source>
</evidence>
<evidence type="ECO:0000256" key="4">
    <source>
        <dbReference type="ARBA" id="ARBA00022448"/>
    </source>
</evidence>
<feature type="transmembrane region" description="Helical" evidence="9">
    <location>
        <begin position="386"/>
        <end position="408"/>
    </location>
</feature>
<keyword evidence="5 9" id="KW-0592">Phosphate transport</keyword>